<dbReference type="GO" id="GO:0022857">
    <property type="term" value="F:transmembrane transporter activity"/>
    <property type="evidence" value="ECO:0007669"/>
    <property type="project" value="InterPro"/>
</dbReference>
<dbReference type="KEGG" id="fsl:EJO69_07645"/>
<dbReference type="Gene3D" id="1.10.3730.20">
    <property type="match status" value="1"/>
</dbReference>
<evidence type="ECO:0000256" key="3">
    <source>
        <dbReference type="ARBA" id="ARBA00022475"/>
    </source>
</evidence>
<name>A0A3Q8WTV6_9ACTO</name>
<dbReference type="EMBL" id="CP034438">
    <property type="protein sequence ID" value="AZN30192.1"/>
    <property type="molecule type" value="Genomic_DNA"/>
</dbReference>
<proteinExistence type="inferred from homology"/>
<dbReference type="GO" id="GO:0005886">
    <property type="term" value="C:plasma membrane"/>
    <property type="evidence" value="ECO:0007669"/>
    <property type="project" value="UniProtKB-SubCell"/>
</dbReference>
<reference evidence="9 10" key="1">
    <citation type="submission" date="2018-12" db="EMBL/GenBank/DDBJ databases">
        <title>Complete genome sequence of Flaviflexus salsibiostraticola KCTC 33148.</title>
        <authorList>
            <person name="Bae J.-W."/>
        </authorList>
    </citation>
    <scope>NUCLEOTIDE SEQUENCE [LARGE SCALE GENOMIC DNA]</scope>
    <source>
        <strain evidence="9 10">KCTC 33148</strain>
    </source>
</reference>
<keyword evidence="2" id="KW-0813">Transport</keyword>
<dbReference type="PANTHER" id="PTHR30561">
    <property type="entry name" value="SMR FAMILY PROTON-DEPENDENT DRUG EFFLUX TRANSPORTER SUGE"/>
    <property type="match status" value="1"/>
</dbReference>
<accession>A0A3Q8WTV6</accession>
<dbReference type="Pfam" id="PF00893">
    <property type="entry name" value="Multi_Drug_Res"/>
    <property type="match status" value="1"/>
</dbReference>
<evidence type="ECO:0000313" key="9">
    <source>
        <dbReference type="EMBL" id="AZN30192.1"/>
    </source>
</evidence>
<comment type="subcellular location">
    <subcellularLocation>
        <location evidence="1 7">Cell membrane</location>
        <topology evidence="1 7">Multi-pass membrane protein</topology>
    </subcellularLocation>
</comment>
<evidence type="ECO:0000256" key="6">
    <source>
        <dbReference type="ARBA" id="ARBA00023136"/>
    </source>
</evidence>
<dbReference type="RefSeq" id="WP_126040719.1">
    <property type="nucleotide sequence ID" value="NZ_CP034438.1"/>
</dbReference>
<feature type="transmembrane region" description="Helical" evidence="8">
    <location>
        <begin position="82"/>
        <end position="100"/>
    </location>
</feature>
<dbReference type="InterPro" id="IPR045324">
    <property type="entry name" value="Small_multidrug_res"/>
</dbReference>
<dbReference type="PANTHER" id="PTHR30561:SF0">
    <property type="entry name" value="GUANIDINIUM EXPORTER"/>
    <property type="match status" value="1"/>
</dbReference>
<evidence type="ECO:0000256" key="1">
    <source>
        <dbReference type="ARBA" id="ARBA00004651"/>
    </source>
</evidence>
<keyword evidence="6 8" id="KW-0472">Membrane</keyword>
<feature type="transmembrane region" description="Helical" evidence="8">
    <location>
        <begin position="58"/>
        <end position="76"/>
    </location>
</feature>
<protein>
    <submittedName>
        <fullName evidence="9">QacE family quaternary ammonium compound efflux SMR transporter</fullName>
    </submittedName>
</protein>
<feature type="transmembrane region" description="Helical" evidence="8">
    <location>
        <begin position="33"/>
        <end position="51"/>
    </location>
</feature>
<comment type="similarity">
    <text evidence="7">Belongs to the drug/metabolite transporter (DMT) superfamily. Small multidrug resistance (SMR) (TC 2.A.7.1) family.</text>
</comment>
<keyword evidence="3" id="KW-1003">Cell membrane</keyword>
<gene>
    <name evidence="9" type="ORF">EJO69_07645</name>
</gene>
<sequence length="104" mass="10821">MDWFVLVASGLFESVWATALGRSNGLRRLVPSLIFLIASIISLAGLAWAMTTIPTGTAYAVWTAIGAVTTTVWAIGTGAERATILKVVCLLGIIACIVGLKVTG</sequence>
<evidence type="ECO:0000313" key="10">
    <source>
        <dbReference type="Proteomes" id="UP000270021"/>
    </source>
</evidence>
<dbReference type="Proteomes" id="UP000270021">
    <property type="component" value="Chromosome"/>
</dbReference>
<evidence type="ECO:0000256" key="7">
    <source>
        <dbReference type="RuleBase" id="RU003942"/>
    </source>
</evidence>
<keyword evidence="4 7" id="KW-0812">Transmembrane</keyword>
<keyword evidence="10" id="KW-1185">Reference proteome</keyword>
<evidence type="ECO:0000256" key="2">
    <source>
        <dbReference type="ARBA" id="ARBA00022448"/>
    </source>
</evidence>
<dbReference type="OrthoDB" id="21828at2"/>
<dbReference type="InterPro" id="IPR000390">
    <property type="entry name" value="Small_drug/metabolite_transptr"/>
</dbReference>
<evidence type="ECO:0000256" key="8">
    <source>
        <dbReference type="SAM" id="Phobius"/>
    </source>
</evidence>
<evidence type="ECO:0000256" key="4">
    <source>
        <dbReference type="ARBA" id="ARBA00022692"/>
    </source>
</evidence>
<evidence type="ECO:0000256" key="5">
    <source>
        <dbReference type="ARBA" id="ARBA00022989"/>
    </source>
</evidence>
<dbReference type="InterPro" id="IPR037185">
    <property type="entry name" value="EmrE-like"/>
</dbReference>
<dbReference type="SUPFAM" id="SSF103481">
    <property type="entry name" value="Multidrug resistance efflux transporter EmrE"/>
    <property type="match status" value="1"/>
</dbReference>
<dbReference type="AlphaFoldDB" id="A0A3Q8WTV6"/>
<keyword evidence="5 8" id="KW-1133">Transmembrane helix</keyword>
<organism evidence="9 10">
    <name type="scientific">Flaviflexus salsibiostraticola</name>
    <dbReference type="NCBI Taxonomy" id="1282737"/>
    <lineage>
        <taxon>Bacteria</taxon>
        <taxon>Bacillati</taxon>
        <taxon>Actinomycetota</taxon>
        <taxon>Actinomycetes</taxon>
        <taxon>Actinomycetales</taxon>
        <taxon>Actinomycetaceae</taxon>
        <taxon>Flaviflexus</taxon>
    </lineage>
</organism>